<keyword evidence="7" id="KW-0812">Transmembrane</keyword>
<dbReference type="OrthoDB" id="10038454at2759"/>
<protein>
    <submittedName>
        <fullName evidence="10">TGFA protein</fullName>
    </submittedName>
</protein>
<organism evidence="10 11">
    <name type="scientific">Branchiostoma lanceolatum</name>
    <name type="common">Common lancelet</name>
    <name type="synonym">Amphioxus lanceolatum</name>
    <dbReference type="NCBI Taxonomy" id="7740"/>
    <lineage>
        <taxon>Eukaryota</taxon>
        <taxon>Metazoa</taxon>
        <taxon>Chordata</taxon>
        <taxon>Cephalochordata</taxon>
        <taxon>Leptocardii</taxon>
        <taxon>Amphioxiformes</taxon>
        <taxon>Branchiostomatidae</taxon>
        <taxon>Branchiostoma</taxon>
    </lineage>
</organism>
<feature type="signal peptide" evidence="8">
    <location>
        <begin position="1"/>
        <end position="25"/>
    </location>
</feature>
<keyword evidence="4 8" id="KW-0732">Signal</keyword>
<evidence type="ECO:0000313" key="10">
    <source>
        <dbReference type="EMBL" id="CAH1265580.1"/>
    </source>
</evidence>
<keyword evidence="7" id="KW-0472">Membrane</keyword>
<feature type="region of interest" description="Disordered" evidence="6">
    <location>
        <begin position="171"/>
        <end position="190"/>
    </location>
</feature>
<evidence type="ECO:0000256" key="7">
    <source>
        <dbReference type="SAM" id="Phobius"/>
    </source>
</evidence>
<evidence type="ECO:0000256" key="2">
    <source>
        <dbReference type="ARBA" id="ARBA00022525"/>
    </source>
</evidence>
<dbReference type="PROSITE" id="PS00022">
    <property type="entry name" value="EGF_1"/>
    <property type="match status" value="1"/>
</dbReference>
<keyword evidence="7" id="KW-1133">Transmembrane helix</keyword>
<dbReference type="Gene3D" id="2.10.25.10">
    <property type="entry name" value="Laminin"/>
    <property type="match status" value="1"/>
</dbReference>
<keyword evidence="3" id="KW-0245">EGF-like domain</keyword>
<dbReference type="SUPFAM" id="SSF57196">
    <property type="entry name" value="EGF/Laminin"/>
    <property type="match status" value="1"/>
</dbReference>
<evidence type="ECO:0000256" key="4">
    <source>
        <dbReference type="ARBA" id="ARBA00022729"/>
    </source>
</evidence>
<dbReference type="GO" id="GO:0007173">
    <property type="term" value="P:epidermal growth factor receptor signaling pathway"/>
    <property type="evidence" value="ECO:0007669"/>
    <property type="project" value="TreeGrafter"/>
</dbReference>
<gene>
    <name evidence="10" type="primary">TGFA</name>
    <name evidence="10" type="ORF">BLAG_LOCUS19520</name>
</gene>
<feature type="compositionally biased region" description="Basic and acidic residues" evidence="6">
    <location>
        <begin position="171"/>
        <end position="180"/>
    </location>
</feature>
<evidence type="ECO:0000256" key="6">
    <source>
        <dbReference type="SAM" id="MobiDB-lite"/>
    </source>
</evidence>
<reference evidence="10" key="1">
    <citation type="submission" date="2022-01" db="EMBL/GenBank/DDBJ databases">
        <authorList>
            <person name="Braso-Vives M."/>
        </authorList>
    </citation>
    <scope>NUCLEOTIDE SEQUENCE</scope>
</reference>
<accession>A0A8J9ZXU3</accession>
<sequence length="190" mass="21058">MVRDSMQYLVGLWIALCLCSQYAQSQTPNVTLSQTSNTTQFEATPQTLTVHPTSTPQRITNGTGEEVTSTTASTGHFETCPPEFEGYCYEGTCKYIGEHPDPKQRISCSCPPWKRGPRCQHSDPDFSRKDSVERALLNSYVVIGTLVGLLVLVAIPAAAFFCRRSRHDRESNMDARDMREAGSSATLMEP</sequence>
<evidence type="ECO:0000256" key="8">
    <source>
        <dbReference type="SAM" id="SignalP"/>
    </source>
</evidence>
<keyword evidence="11" id="KW-1185">Reference proteome</keyword>
<dbReference type="GO" id="GO:0008284">
    <property type="term" value="P:positive regulation of cell population proliferation"/>
    <property type="evidence" value="ECO:0007669"/>
    <property type="project" value="TreeGrafter"/>
</dbReference>
<dbReference type="PANTHER" id="PTHR10740:SF14">
    <property type="entry name" value="EGF-LIKE DOMAIN-CONTAINING PROTEIN"/>
    <property type="match status" value="1"/>
</dbReference>
<feature type="region of interest" description="Disordered" evidence="6">
    <location>
        <begin position="50"/>
        <end position="76"/>
    </location>
</feature>
<dbReference type="AlphaFoldDB" id="A0A8J9ZXU3"/>
<keyword evidence="2" id="KW-0964">Secreted</keyword>
<dbReference type="EMBL" id="OV696690">
    <property type="protein sequence ID" value="CAH1265580.1"/>
    <property type="molecule type" value="Genomic_DNA"/>
</dbReference>
<feature type="transmembrane region" description="Helical" evidence="7">
    <location>
        <begin position="140"/>
        <end position="162"/>
    </location>
</feature>
<feature type="domain" description="EGF-like" evidence="9">
    <location>
        <begin position="108"/>
        <end position="119"/>
    </location>
</feature>
<dbReference type="PANTHER" id="PTHR10740">
    <property type="entry name" value="TRANSFORMING GROWTH FACTOR ALPHA"/>
    <property type="match status" value="1"/>
</dbReference>
<comment type="subcellular location">
    <subcellularLocation>
        <location evidence="1">Secreted</location>
    </subcellularLocation>
</comment>
<dbReference type="Proteomes" id="UP000838412">
    <property type="component" value="Chromosome 5"/>
</dbReference>
<dbReference type="GO" id="GO:0045840">
    <property type="term" value="P:positive regulation of mitotic nuclear division"/>
    <property type="evidence" value="ECO:0007669"/>
    <property type="project" value="TreeGrafter"/>
</dbReference>
<feature type="chain" id="PRO_5035429189" evidence="8">
    <location>
        <begin position="26"/>
        <end position="190"/>
    </location>
</feature>
<evidence type="ECO:0000259" key="9">
    <source>
        <dbReference type="PROSITE" id="PS00022"/>
    </source>
</evidence>
<evidence type="ECO:0000313" key="11">
    <source>
        <dbReference type="Proteomes" id="UP000838412"/>
    </source>
</evidence>
<evidence type="ECO:0000256" key="5">
    <source>
        <dbReference type="ARBA" id="ARBA00023157"/>
    </source>
</evidence>
<evidence type="ECO:0000256" key="3">
    <source>
        <dbReference type="ARBA" id="ARBA00022536"/>
    </source>
</evidence>
<keyword evidence="5" id="KW-1015">Disulfide bond</keyword>
<name>A0A8J9ZXU3_BRALA</name>
<dbReference type="InterPro" id="IPR000742">
    <property type="entry name" value="EGF"/>
</dbReference>
<dbReference type="GO" id="GO:0005576">
    <property type="term" value="C:extracellular region"/>
    <property type="evidence" value="ECO:0007669"/>
    <property type="project" value="UniProtKB-SubCell"/>
</dbReference>
<evidence type="ECO:0000256" key="1">
    <source>
        <dbReference type="ARBA" id="ARBA00004613"/>
    </source>
</evidence>
<proteinExistence type="predicted"/>